<evidence type="ECO:0000256" key="1">
    <source>
        <dbReference type="SAM" id="Coils"/>
    </source>
</evidence>
<sequence length="951" mass="105990">MDDSDDYFQDSFQLDENDLAVLDAAEAEYVASKSQIPARVSDSLPPQKRQKVSHGYSSDDILDVFLHADGTYGVLAGEQQDDGFNVAVPEGLFATRKESIACQVNDAVSSHVRSSQNLRERSLRRSSSCTFQGCVGQGSAAAVSEQICHEPHKATVSSNVRPTSDLRRELHVELVSLKSTVEMLKLENDRVKSALKDAEIARFAKEGEVTMLRKKVEKALPMYLLHLFSPIDVMHQAAQQHADNLVKLKEAKEAANLEQARIQKDMKQQIERLRTDYIFKQHEVDSSSRKPLLSMRTRRTVLDSQTSPVPVPPAMREWNATRTANPNKGNLIMNTPSMKGGAGENRGDGRVRTGVKLRPSVSEMKFPGFENSFLPSSPSNSPTRSRQFTSAVRNDAGVRTPTKSNKGKATDPAPSRARNGFLSPIKLPSLTFKPPADADFDKIQMDDCIQEVDVDIGPNDGSPRSRCKSVRTESSPTTDRGLCSAADLGFSDDMDMDIVMEGDIFEGINWSEELHYMLFSHISPVSHSLTFHFLLCADIADESYHRSCSAILEVLGAKYMFTILPKLMETVAENLIMMAVLLWGSDRFTHLRALFELLSTTMVYIPSFTEAVLHAGFKGQSADSPLLRVFSEVILRSLDKWKDTAIRDEFVSLLHSMLTFLEGVAWTVSEDSYSSLVPLLQSDRVLLTLLDNKQPGCLISHAINALVVLASHPSIFQPILSCQNEDTNSEATKSNAKCPHRLPLLERLSSFLVDPRPFSSTETDELFSVVNFFALLVVQNSDGRTALLRSSTCIPCLVHYLSRLSATLWEDDELVMTSSKDAKSTVRNLKHALRLLHRLALCAPQDDLKTLDFDFRQKLFYVQHAMFNGLPHMFVVTIGRLSYADPPDWLDGELQTEIEKLTEPARDLMDLIVEGPESDSVWVAYQDSEGETVVENDDEIGARFIDIDEDT</sequence>
<feature type="region of interest" description="Disordered" evidence="2">
    <location>
        <begin position="454"/>
        <end position="478"/>
    </location>
</feature>
<accession>A0A9Q5I2T7</accession>
<proteinExistence type="predicted"/>
<feature type="coiled-coil region" evidence="1">
    <location>
        <begin position="238"/>
        <end position="268"/>
    </location>
</feature>
<keyword evidence="1" id="KW-0175">Coiled coil</keyword>
<evidence type="ECO:0000313" key="3">
    <source>
        <dbReference type="EMBL" id="OCB90656.1"/>
    </source>
</evidence>
<dbReference type="EMBL" id="LNZH02000122">
    <property type="protein sequence ID" value="OCB90656.1"/>
    <property type="molecule type" value="Genomic_DNA"/>
</dbReference>
<gene>
    <name evidence="3" type="ORF">A7U60_g2091</name>
</gene>
<dbReference type="PANTHER" id="PTHR28594">
    <property type="entry name" value="ATR-INTERACTING PROTEIN"/>
    <property type="match status" value="1"/>
</dbReference>
<keyword evidence="4" id="KW-1185">Reference proteome</keyword>
<feature type="compositionally biased region" description="Polar residues" evidence="2">
    <location>
        <begin position="324"/>
        <end position="337"/>
    </location>
</feature>
<dbReference type="Proteomes" id="UP000757232">
    <property type="component" value="Unassembled WGS sequence"/>
</dbReference>
<comment type="caution">
    <text evidence="3">The sequence shown here is derived from an EMBL/GenBank/DDBJ whole genome shotgun (WGS) entry which is preliminary data.</text>
</comment>
<dbReference type="GO" id="GO:0000077">
    <property type="term" value="P:DNA damage checkpoint signaling"/>
    <property type="evidence" value="ECO:0007669"/>
    <property type="project" value="InterPro"/>
</dbReference>
<feature type="region of interest" description="Disordered" evidence="2">
    <location>
        <begin position="35"/>
        <end position="55"/>
    </location>
</feature>
<evidence type="ECO:0000313" key="4">
    <source>
        <dbReference type="Proteomes" id="UP000757232"/>
    </source>
</evidence>
<dbReference type="PANTHER" id="PTHR28594:SF1">
    <property type="entry name" value="ATR-INTERACTING PROTEIN"/>
    <property type="match status" value="1"/>
</dbReference>
<name>A0A9Q5I2T7_SANBA</name>
<organism evidence="3 4">
    <name type="scientific">Sanghuangporus baumii</name>
    <name type="common">Phellinus baumii</name>
    <dbReference type="NCBI Taxonomy" id="108892"/>
    <lineage>
        <taxon>Eukaryota</taxon>
        <taxon>Fungi</taxon>
        <taxon>Dikarya</taxon>
        <taxon>Basidiomycota</taxon>
        <taxon>Agaricomycotina</taxon>
        <taxon>Agaricomycetes</taxon>
        <taxon>Hymenochaetales</taxon>
        <taxon>Hymenochaetaceae</taxon>
        <taxon>Sanghuangporus</taxon>
    </lineage>
</organism>
<dbReference type="InterPro" id="IPR033349">
    <property type="entry name" value="ATRIP"/>
</dbReference>
<feature type="compositionally biased region" description="Polar residues" evidence="2">
    <location>
        <begin position="383"/>
        <end position="392"/>
    </location>
</feature>
<feature type="region of interest" description="Disordered" evidence="2">
    <location>
        <begin position="324"/>
        <end position="352"/>
    </location>
</feature>
<protein>
    <submittedName>
        <fullName evidence="3">Uncharacterized protein</fullName>
    </submittedName>
</protein>
<feature type="region of interest" description="Disordered" evidence="2">
    <location>
        <begin position="367"/>
        <end position="422"/>
    </location>
</feature>
<reference evidence="3" key="1">
    <citation type="submission" date="2016-06" db="EMBL/GenBank/DDBJ databases">
        <title>Draft Genome sequence of the fungus Inonotus baumii.</title>
        <authorList>
            <person name="Zhu H."/>
            <person name="Lin W."/>
        </authorList>
    </citation>
    <scope>NUCLEOTIDE SEQUENCE</scope>
    <source>
        <strain evidence="3">821</strain>
    </source>
</reference>
<dbReference type="AlphaFoldDB" id="A0A9Q5I2T7"/>
<evidence type="ECO:0000256" key="2">
    <source>
        <dbReference type="SAM" id="MobiDB-lite"/>
    </source>
</evidence>
<dbReference type="OrthoDB" id="3366922at2759"/>